<accession>A0A9D4FZ62</accession>
<dbReference type="PANTHER" id="PTHR46579:SF1">
    <property type="entry name" value="F5_8 TYPE C DOMAIN-CONTAINING PROTEIN"/>
    <property type="match status" value="1"/>
</dbReference>
<reference evidence="1" key="2">
    <citation type="submission" date="2020-11" db="EMBL/GenBank/DDBJ databases">
        <authorList>
            <person name="McCartney M.A."/>
            <person name="Auch B."/>
            <person name="Kono T."/>
            <person name="Mallez S."/>
            <person name="Becker A."/>
            <person name="Gohl D.M."/>
            <person name="Silverstein K.A.T."/>
            <person name="Koren S."/>
            <person name="Bechman K.B."/>
            <person name="Herman A."/>
            <person name="Abrahante J.E."/>
            <person name="Garbe J."/>
        </authorList>
    </citation>
    <scope>NUCLEOTIDE SEQUENCE</scope>
    <source>
        <strain evidence="1">Duluth1</strain>
        <tissue evidence="1">Whole animal</tissue>
    </source>
</reference>
<sequence>MSKWFSPTESNKAYFVGKHLKKISTHLQNIQPPTSIERLPRDLEKIYKNLKATELQAWLLFYAVPCLVGILPEVYLAHFSCLSEAVYILLGDHIMPSSLQRAERLLDQFYSSFSKLYGEGCCGLNVHNTCVN</sequence>
<organism evidence="1 2">
    <name type="scientific">Dreissena polymorpha</name>
    <name type="common">Zebra mussel</name>
    <name type="synonym">Mytilus polymorpha</name>
    <dbReference type="NCBI Taxonomy" id="45954"/>
    <lineage>
        <taxon>Eukaryota</taxon>
        <taxon>Metazoa</taxon>
        <taxon>Spiralia</taxon>
        <taxon>Lophotrochozoa</taxon>
        <taxon>Mollusca</taxon>
        <taxon>Bivalvia</taxon>
        <taxon>Autobranchia</taxon>
        <taxon>Heteroconchia</taxon>
        <taxon>Euheterodonta</taxon>
        <taxon>Imparidentia</taxon>
        <taxon>Neoheterodontei</taxon>
        <taxon>Myida</taxon>
        <taxon>Dreissenoidea</taxon>
        <taxon>Dreissenidae</taxon>
        <taxon>Dreissena</taxon>
    </lineage>
</organism>
<gene>
    <name evidence="1" type="ORF">DPMN_134553</name>
</gene>
<dbReference type="Proteomes" id="UP000828390">
    <property type="component" value="Unassembled WGS sequence"/>
</dbReference>
<keyword evidence="2" id="KW-1185">Reference proteome</keyword>
<dbReference type="AlphaFoldDB" id="A0A9D4FZ62"/>
<comment type="caution">
    <text evidence="1">The sequence shown here is derived from an EMBL/GenBank/DDBJ whole genome shotgun (WGS) entry which is preliminary data.</text>
</comment>
<evidence type="ECO:0000313" key="2">
    <source>
        <dbReference type="Proteomes" id="UP000828390"/>
    </source>
</evidence>
<protein>
    <submittedName>
        <fullName evidence="1">Uncharacterized protein</fullName>
    </submittedName>
</protein>
<name>A0A9D4FZ62_DREPO</name>
<proteinExistence type="predicted"/>
<dbReference type="PANTHER" id="PTHR46579">
    <property type="entry name" value="F5/8 TYPE C DOMAIN-CONTAINING PROTEIN-RELATED"/>
    <property type="match status" value="1"/>
</dbReference>
<reference evidence="1" key="1">
    <citation type="journal article" date="2019" name="bioRxiv">
        <title>The Genome of the Zebra Mussel, Dreissena polymorpha: A Resource for Invasive Species Research.</title>
        <authorList>
            <person name="McCartney M.A."/>
            <person name="Auch B."/>
            <person name="Kono T."/>
            <person name="Mallez S."/>
            <person name="Zhang Y."/>
            <person name="Obille A."/>
            <person name="Becker A."/>
            <person name="Abrahante J.E."/>
            <person name="Garbe J."/>
            <person name="Badalamenti J.P."/>
            <person name="Herman A."/>
            <person name="Mangelson H."/>
            <person name="Liachko I."/>
            <person name="Sullivan S."/>
            <person name="Sone E.D."/>
            <person name="Koren S."/>
            <person name="Silverstein K.A.T."/>
            <person name="Beckman K.B."/>
            <person name="Gohl D.M."/>
        </authorList>
    </citation>
    <scope>NUCLEOTIDE SEQUENCE</scope>
    <source>
        <strain evidence="1">Duluth1</strain>
        <tissue evidence="1">Whole animal</tissue>
    </source>
</reference>
<dbReference type="EMBL" id="JAIWYP010000006">
    <property type="protein sequence ID" value="KAH3806234.1"/>
    <property type="molecule type" value="Genomic_DNA"/>
</dbReference>
<evidence type="ECO:0000313" key="1">
    <source>
        <dbReference type="EMBL" id="KAH3806234.1"/>
    </source>
</evidence>